<protein>
    <submittedName>
        <fullName evidence="2">Uncharacterized protein</fullName>
    </submittedName>
</protein>
<evidence type="ECO:0000313" key="3">
    <source>
        <dbReference type="Proteomes" id="UP000296706"/>
    </source>
</evidence>
<organism evidence="2 3">
    <name type="scientific">Halapricum salinum</name>
    <dbReference type="NCBI Taxonomy" id="1457250"/>
    <lineage>
        <taxon>Archaea</taxon>
        <taxon>Methanobacteriati</taxon>
        <taxon>Methanobacteriota</taxon>
        <taxon>Stenosarchaea group</taxon>
        <taxon>Halobacteria</taxon>
        <taxon>Halobacteriales</taxon>
        <taxon>Haloarculaceae</taxon>
        <taxon>Halapricum</taxon>
    </lineage>
</organism>
<evidence type="ECO:0000256" key="1">
    <source>
        <dbReference type="SAM" id="Phobius"/>
    </source>
</evidence>
<dbReference type="KEGG" id="hsn:DV733_07745"/>
<gene>
    <name evidence="2" type="ORF">DV733_07745</name>
</gene>
<accession>A0A4D6HB23</accession>
<feature type="transmembrane region" description="Helical" evidence="1">
    <location>
        <begin position="42"/>
        <end position="60"/>
    </location>
</feature>
<evidence type="ECO:0000313" key="2">
    <source>
        <dbReference type="EMBL" id="QCC51139.1"/>
    </source>
</evidence>
<dbReference type="AlphaFoldDB" id="A0A4D6HB23"/>
<keyword evidence="1" id="KW-0812">Transmembrane</keyword>
<dbReference type="GeneID" id="39847748"/>
<keyword evidence="1" id="KW-0472">Membrane</keyword>
<feature type="transmembrane region" description="Helical" evidence="1">
    <location>
        <begin position="104"/>
        <end position="123"/>
    </location>
</feature>
<keyword evidence="1" id="KW-1133">Transmembrane helix</keyword>
<dbReference type="OrthoDB" id="197233at2157"/>
<feature type="transmembrane region" description="Helical" evidence="1">
    <location>
        <begin position="7"/>
        <end position="30"/>
    </location>
</feature>
<proteinExistence type="predicted"/>
<reference evidence="2 3" key="1">
    <citation type="journal article" date="2019" name="Nat. Commun.">
        <title>A new type of DNA phosphorothioation-based antiviral system in archaea.</title>
        <authorList>
            <person name="Xiong L."/>
            <person name="Liu S."/>
            <person name="Chen S."/>
            <person name="Xiao Y."/>
            <person name="Zhu B."/>
            <person name="Gao Y."/>
            <person name="Zhang Y."/>
            <person name="Chen B."/>
            <person name="Luo J."/>
            <person name="Deng Z."/>
            <person name="Chen X."/>
            <person name="Wang L."/>
            <person name="Chen S."/>
        </authorList>
    </citation>
    <scope>NUCLEOTIDE SEQUENCE [LARGE SCALE GENOMIC DNA]</scope>
    <source>
        <strain evidence="2 3">CBA1105</strain>
    </source>
</reference>
<sequence>MEIYGIPVVVFGWVWIATFFGSVFALVYAVSADARARGVGGSLWAGIASLLLFPALWYWWRRGTYGVREYGPTTRERQARAVAFGIGGGYFLGAMVAPPGPITLIVYSLPLGIVGTVVAYVILGRQYPRHPNHGR</sequence>
<dbReference type="EMBL" id="CP031310">
    <property type="protein sequence ID" value="QCC51139.1"/>
    <property type="molecule type" value="Genomic_DNA"/>
</dbReference>
<name>A0A4D6HB23_9EURY</name>
<dbReference type="Proteomes" id="UP000296706">
    <property type="component" value="Chromosome"/>
</dbReference>
<feature type="transmembrane region" description="Helical" evidence="1">
    <location>
        <begin position="81"/>
        <end position="98"/>
    </location>
</feature>
<keyword evidence="3" id="KW-1185">Reference proteome</keyword>
<dbReference type="RefSeq" id="WP_049995247.1">
    <property type="nucleotide sequence ID" value="NZ_CP031310.1"/>
</dbReference>